<evidence type="ECO:0000256" key="5">
    <source>
        <dbReference type="ARBA" id="ARBA00035114"/>
    </source>
</evidence>
<keyword evidence="3" id="KW-1133">Transmembrane helix</keyword>
<evidence type="ECO:0000313" key="8">
    <source>
        <dbReference type="Proteomes" id="UP000236161"/>
    </source>
</evidence>
<dbReference type="PROSITE" id="PS51061">
    <property type="entry name" value="R3H"/>
    <property type="match status" value="1"/>
</dbReference>
<dbReference type="OrthoDB" id="1878996at2759"/>
<sequence>MMSIVEMPAMDCHRDCAAEEEIEAFQMHVGDIFQDLTCEGDEVLSLPWVRKLLDSFLICLEEFRLILFNSKAVISSPPLDRMISEFFDRGVKALDVCNAIRDGIDQIRHWQKHLEIVLVALDPSLPAVGEGQFCRAKKALFDLSALMVDEKDGGSRSFGRSSHSKDNHHNLPGGTHFRCLLLSVSPSWSAGKQLQAISNNLNAPRGNEILATHGLSVPLFTIGNVLLFVMWTLVASIPCQDRGLQTNFSIPRSFYWAAPILSLHERVLDQSTKKDRRNTCGVLKEIRQIEKLARELTELVDVPQFPLSEEKMTELKLAMRELAQVSNVLKEELDPLERQIREVFHRIVRSRREGLDTSSKSHHSE</sequence>
<protein>
    <recommendedName>
        <fullName evidence="6">R3H domain-containing protein</fullName>
    </recommendedName>
</protein>
<dbReference type="EMBL" id="KZ451900">
    <property type="protein sequence ID" value="PKA64786.1"/>
    <property type="molecule type" value="Genomic_DNA"/>
</dbReference>
<organism evidence="7 8">
    <name type="scientific">Apostasia shenzhenica</name>
    <dbReference type="NCBI Taxonomy" id="1088818"/>
    <lineage>
        <taxon>Eukaryota</taxon>
        <taxon>Viridiplantae</taxon>
        <taxon>Streptophyta</taxon>
        <taxon>Embryophyta</taxon>
        <taxon>Tracheophyta</taxon>
        <taxon>Spermatophyta</taxon>
        <taxon>Magnoliopsida</taxon>
        <taxon>Liliopsida</taxon>
        <taxon>Asparagales</taxon>
        <taxon>Orchidaceae</taxon>
        <taxon>Apostasioideae</taxon>
        <taxon>Apostasia</taxon>
    </lineage>
</organism>
<dbReference type="AlphaFoldDB" id="A0A2I0BAH3"/>
<evidence type="ECO:0000256" key="4">
    <source>
        <dbReference type="ARBA" id="ARBA00023136"/>
    </source>
</evidence>
<dbReference type="PANTHER" id="PTHR31509">
    <property type="entry name" value="BPS1-LIKE PROTEIN"/>
    <property type="match status" value="1"/>
</dbReference>
<keyword evidence="8" id="KW-1185">Reference proteome</keyword>
<gene>
    <name evidence="7" type="ORF">AXF42_Ash016817</name>
</gene>
<evidence type="ECO:0000313" key="7">
    <source>
        <dbReference type="EMBL" id="PKA64786.1"/>
    </source>
</evidence>
<dbReference type="InterPro" id="IPR001374">
    <property type="entry name" value="R3H_dom"/>
</dbReference>
<dbReference type="STRING" id="1088818.A0A2I0BAH3"/>
<dbReference type="GO" id="GO:0016020">
    <property type="term" value="C:membrane"/>
    <property type="evidence" value="ECO:0007669"/>
    <property type="project" value="UniProtKB-SubCell"/>
</dbReference>
<proteinExistence type="inferred from homology"/>
<keyword evidence="2" id="KW-0812">Transmembrane</keyword>
<evidence type="ECO:0000256" key="3">
    <source>
        <dbReference type="ARBA" id="ARBA00022989"/>
    </source>
</evidence>
<evidence type="ECO:0000259" key="6">
    <source>
        <dbReference type="PROSITE" id="PS51061"/>
    </source>
</evidence>
<evidence type="ECO:0000256" key="1">
    <source>
        <dbReference type="ARBA" id="ARBA00004167"/>
    </source>
</evidence>
<feature type="domain" description="R3H" evidence="6">
    <location>
        <begin position="309"/>
        <end position="365"/>
    </location>
</feature>
<dbReference type="Proteomes" id="UP000236161">
    <property type="component" value="Unassembled WGS sequence"/>
</dbReference>
<evidence type="ECO:0000256" key="2">
    <source>
        <dbReference type="ARBA" id="ARBA00022692"/>
    </source>
</evidence>
<reference evidence="7 8" key="1">
    <citation type="journal article" date="2017" name="Nature">
        <title>The Apostasia genome and the evolution of orchids.</title>
        <authorList>
            <person name="Zhang G.Q."/>
            <person name="Liu K.W."/>
            <person name="Li Z."/>
            <person name="Lohaus R."/>
            <person name="Hsiao Y.Y."/>
            <person name="Niu S.C."/>
            <person name="Wang J.Y."/>
            <person name="Lin Y.C."/>
            <person name="Xu Q."/>
            <person name="Chen L.J."/>
            <person name="Yoshida K."/>
            <person name="Fujiwara S."/>
            <person name="Wang Z.W."/>
            <person name="Zhang Y.Q."/>
            <person name="Mitsuda N."/>
            <person name="Wang M."/>
            <person name="Liu G.H."/>
            <person name="Pecoraro L."/>
            <person name="Huang H.X."/>
            <person name="Xiao X.J."/>
            <person name="Lin M."/>
            <person name="Wu X.Y."/>
            <person name="Wu W.L."/>
            <person name="Chen Y.Y."/>
            <person name="Chang S.B."/>
            <person name="Sakamoto S."/>
            <person name="Ohme-Takagi M."/>
            <person name="Yagi M."/>
            <person name="Zeng S.J."/>
            <person name="Shen C.Y."/>
            <person name="Yeh C.M."/>
            <person name="Luo Y.B."/>
            <person name="Tsai W.C."/>
            <person name="Van de Peer Y."/>
            <person name="Liu Z.J."/>
        </authorList>
    </citation>
    <scope>NUCLEOTIDE SEQUENCE [LARGE SCALE GENOMIC DNA]</scope>
    <source>
        <strain evidence="8">cv. Shenzhen</strain>
        <tissue evidence="7">Stem</tissue>
    </source>
</reference>
<comment type="similarity">
    <text evidence="5">Belongs to the ROH1 family.</text>
</comment>
<dbReference type="InterPro" id="IPR008511">
    <property type="entry name" value="ROH1-like"/>
</dbReference>
<comment type="subcellular location">
    <subcellularLocation>
        <location evidence="1">Membrane</location>
        <topology evidence="1">Single-pass membrane protein</topology>
    </subcellularLocation>
</comment>
<name>A0A2I0BAH3_9ASPA</name>
<dbReference type="GO" id="GO:0003676">
    <property type="term" value="F:nucleic acid binding"/>
    <property type="evidence" value="ECO:0007669"/>
    <property type="project" value="UniProtKB-UniRule"/>
</dbReference>
<dbReference type="Pfam" id="PF05633">
    <property type="entry name" value="ROH1-like"/>
    <property type="match status" value="1"/>
</dbReference>
<keyword evidence="4" id="KW-0472">Membrane</keyword>
<accession>A0A2I0BAH3</accession>